<organism evidence="1">
    <name type="scientific">Amphimedon queenslandica</name>
    <name type="common">Sponge</name>
    <dbReference type="NCBI Taxonomy" id="400682"/>
    <lineage>
        <taxon>Eukaryota</taxon>
        <taxon>Metazoa</taxon>
        <taxon>Porifera</taxon>
        <taxon>Demospongiae</taxon>
        <taxon>Heteroscleromorpha</taxon>
        <taxon>Haplosclerida</taxon>
        <taxon>Niphatidae</taxon>
        <taxon>Amphimedon</taxon>
    </lineage>
</organism>
<name>A0A1X7U3W5_AMPQE</name>
<protein>
    <submittedName>
        <fullName evidence="1">Uncharacterized protein</fullName>
    </submittedName>
</protein>
<sequence>KRVSTVSDKESATDTVDCDEVLDSHNDANDDEYDNGEILEYDDNTTNMNMTMCMNLKI</sequence>
<dbReference type="InParanoid" id="A0A1X7U3W5"/>
<accession>A0A1X7U3W5</accession>
<proteinExistence type="predicted"/>
<dbReference type="AlphaFoldDB" id="A0A1X7U3W5"/>
<dbReference type="EnsemblMetazoa" id="Aqu2.1.22455_001">
    <property type="protein sequence ID" value="Aqu2.1.22455_001"/>
    <property type="gene ID" value="Aqu2.1.22455"/>
</dbReference>
<reference evidence="1" key="1">
    <citation type="submission" date="2017-05" db="UniProtKB">
        <authorList>
            <consortium name="EnsemblMetazoa"/>
        </authorList>
    </citation>
    <scope>IDENTIFICATION</scope>
</reference>
<evidence type="ECO:0000313" key="1">
    <source>
        <dbReference type="EnsemblMetazoa" id="Aqu2.1.22455_001"/>
    </source>
</evidence>